<comment type="caution">
    <text evidence="3">The sequence shown here is derived from an EMBL/GenBank/DDBJ whole genome shotgun (WGS) entry which is preliminary data.</text>
</comment>
<evidence type="ECO:0000256" key="1">
    <source>
        <dbReference type="SAM" id="MobiDB-lite"/>
    </source>
</evidence>
<feature type="signal peptide" evidence="2">
    <location>
        <begin position="1"/>
        <end position="25"/>
    </location>
</feature>
<dbReference type="Proteomes" id="UP001595799">
    <property type="component" value="Unassembled WGS sequence"/>
</dbReference>
<accession>A0ABV8UMV2</accession>
<evidence type="ECO:0000313" key="3">
    <source>
        <dbReference type="EMBL" id="MFC4352158.1"/>
    </source>
</evidence>
<proteinExistence type="predicted"/>
<evidence type="ECO:0008006" key="5">
    <source>
        <dbReference type="Google" id="ProtNLM"/>
    </source>
</evidence>
<dbReference type="EMBL" id="JBHSCW010000006">
    <property type="protein sequence ID" value="MFC4352158.1"/>
    <property type="molecule type" value="Genomic_DNA"/>
</dbReference>
<gene>
    <name evidence="3" type="ORF">ACFOW6_11475</name>
</gene>
<evidence type="ECO:0000313" key="4">
    <source>
        <dbReference type="Proteomes" id="UP001595799"/>
    </source>
</evidence>
<sequence length="224" mass="23946">MRGNRLNSFIFAGIILVASSTLALAQSENDDQETHHPEQSQGADQPQAGAADDAPSTERPGGMSGMMNMMPNSRQMQPHQDGMGQMGSGMMGQMMGPGMMNHGMMGHMGHGAMSQTQMPMAGMMCPMMKSMMGAGGHGKGHHRMGGPDILYGIPENAQNEMTPDQVRGFLEKRLAHHGNPRLEVGDIVAEGDATITAEIVTVDGSLVQKLAFNRFPGLVRQITE</sequence>
<organism evidence="3 4">
    <name type="scientific">Fodinicurvata halophila</name>
    <dbReference type="NCBI Taxonomy" id="1419723"/>
    <lineage>
        <taxon>Bacteria</taxon>
        <taxon>Pseudomonadati</taxon>
        <taxon>Pseudomonadota</taxon>
        <taxon>Alphaproteobacteria</taxon>
        <taxon>Rhodospirillales</taxon>
        <taxon>Rhodovibrionaceae</taxon>
        <taxon>Fodinicurvata</taxon>
    </lineage>
</organism>
<keyword evidence="4" id="KW-1185">Reference proteome</keyword>
<keyword evidence="2" id="KW-0732">Signal</keyword>
<feature type="chain" id="PRO_5046910264" description="BON domain-containing protein" evidence="2">
    <location>
        <begin position="26"/>
        <end position="224"/>
    </location>
</feature>
<reference evidence="4" key="1">
    <citation type="journal article" date="2019" name="Int. J. Syst. Evol. Microbiol.">
        <title>The Global Catalogue of Microorganisms (GCM) 10K type strain sequencing project: providing services to taxonomists for standard genome sequencing and annotation.</title>
        <authorList>
            <consortium name="The Broad Institute Genomics Platform"/>
            <consortium name="The Broad Institute Genome Sequencing Center for Infectious Disease"/>
            <person name="Wu L."/>
            <person name="Ma J."/>
        </authorList>
    </citation>
    <scope>NUCLEOTIDE SEQUENCE [LARGE SCALE GENOMIC DNA]</scope>
    <source>
        <strain evidence="4">CECT 8472</strain>
    </source>
</reference>
<protein>
    <recommendedName>
        <fullName evidence="5">BON domain-containing protein</fullName>
    </recommendedName>
</protein>
<feature type="compositionally biased region" description="Low complexity" evidence="1">
    <location>
        <begin position="39"/>
        <end position="54"/>
    </location>
</feature>
<evidence type="ECO:0000256" key="2">
    <source>
        <dbReference type="SAM" id="SignalP"/>
    </source>
</evidence>
<name>A0ABV8UMV2_9PROT</name>
<dbReference type="RefSeq" id="WP_382422507.1">
    <property type="nucleotide sequence ID" value="NZ_JBHSCW010000006.1"/>
</dbReference>
<feature type="region of interest" description="Disordered" evidence="1">
    <location>
        <begin position="26"/>
        <end position="93"/>
    </location>
</feature>